<proteinExistence type="predicted"/>
<reference evidence="1 2" key="1">
    <citation type="journal article" date="2018" name="Biotechnol. Adv.">
        <title>Improved genomic resources and new bioinformatic workflow for the carcinogenic parasite Clonorchis sinensis: Biotechnological implications.</title>
        <authorList>
            <person name="Wang D."/>
            <person name="Korhonen P.K."/>
            <person name="Gasser R.B."/>
            <person name="Young N.D."/>
        </authorList>
    </citation>
    <scope>NUCLEOTIDE SEQUENCE [LARGE SCALE GENOMIC DNA]</scope>
    <source>
        <strain evidence="1">Cs-k2</strain>
    </source>
</reference>
<reference evidence="1 2" key="2">
    <citation type="journal article" date="2021" name="Genomics">
        <title>High-quality reference genome for Clonorchis sinensis.</title>
        <authorList>
            <person name="Young N.D."/>
            <person name="Stroehlein A.J."/>
            <person name="Kinkar L."/>
            <person name="Wang T."/>
            <person name="Sohn W.M."/>
            <person name="Chang B.C.H."/>
            <person name="Kaur P."/>
            <person name="Weisz D."/>
            <person name="Dudchenko O."/>
            <person name="Aiden E.L."/>
            <person name="Korhonen P.K."/>
            <person name="Gasser R.B."/>
        </authorList>
    </citation>
    <scope>NUCLEOTIDE SEQUENCE [LARGE SCALE GENOMIC DNA]</scope>
    <source>
        <strain evidence="1">Cs-k2</strain>
    </source>
</reference>
<dbReference type="OrthoDB" id="10484443at2759"/>
<dbReference type="Proteomes" id="UP000286415">
    <property type="component" value="Unassembled WGS sequence"/>
</dbReference>
<protein>
    <submittedName>
        <fullName evidence="1">Uncharacterized protein</fullName>
    </submittedName>
</protein>
<organism evidence="1 2">
    <name type="scientific">Clonorchis sinensis</name>
    <name type="common">Chinese liver fluke</name>
    <dbReference type="NCBI Taxonomy" id="79923"/>
    <lineage>
        <taxon>Eukaryota</taxon>
        <taxon>Metazoa</taxon>
        <taxon>Spiralia</taxon>
        <taxon>Lophotrochozoa</taxon>
        <taxon>Platyhelminthes</taxon>
        <taxon>Trematoda</taxon>
        <taxon>Digenea</taxon>
        <taxon>Opisthorchiida</taxon>
        <taxon>Opisthorchiata</taxon>
        <taxon>Opisthorchiidae</taxon>
        <taxon>Clonorchis</taxon>
    </lineage>
</organism>
<name>A0A8T1MIM0_CLOSI</name>
<evidence type="ECO:0000313" key="1">
    <source>
        <dbReference type="EMBL" id="KAG5448993.1"/>
    </source>
</evidence>
<accession>A0A8T1MIM0</accession>
<keyword evidence="2" id="KW-1185">Reference proteome</keyword>
<gene>
    <name evidence="1" type="ORF">CSKR_100355</name>
</gene>
<sequence length="233" mass="26254">MPASVHTIEAFYDTVMYEVNSAHLNILVYSYPPRLALIDREAASIERLKWLPTSSARQCRFSVRKPSREMPYVLSPLGKQPSEEISPRKDRLAQNATFVDSLRSQYQKRKWRSVLNDRPSCDIVGFTTLWCIRKTGSNLLILGVSAQIENSSGDPFRPGFCTARHKCSSTQRRTDEFSPTVDETSAIHLQSSANTPLWHPSYPYFATPSFTPATTNYVLDPIGLLATFQASVC</sequence>
<comment type="caution">
    <text evidence="1">The sequence shown here is derived from an EMBL/GenBank/DDBJ whole genome shotgun (WGS) entry which is preliminary data.</text>
</comment>
<dbReference type="EMBL" id="NIRI02000042">
    <property type="protein sequence ID" value="KAG5448993.1"/>
    <property type="molecule type" value="Genomic_DNA"/>
</dbReference>
<evidence type="ECO:0000313" key="2">
    <source>
        <dbReference type="Proteomes" id="UP000286415"/>
    </source>
</evidence>